<feature type="region of interest" description="Disordered" evidence="1">
    <location>
        <begin position="1"/>
        <end position="79"/>
    </location>
</feature>
<evidence type="ECO:0000313" key="2">
    <source>
        <dbReference type="EMBL" id="KAG8565895.1"/>
    </source>
</evidence>
<proteinExistence type="predicted"/>
<gene>
    <name evidence="2" type="ORF">GDO81_013021</name>
</gene>
<keyword evidence="3" id="KW-1185">Reference proteome</keyword>
<reference evidence="2" key="1">
    <citation type="thesis" date="2020" institute="ProQuest LLC" country="789 East Eisenhower Parkway, Ann Arbor, MI, USA">
        <title>Comparative Genomics and Chromosome Evolution.</title>
        <authorList>
            <person name="Mudd A.B."/>
        </authorList>
    </citation>
    <scope>NUCLEOTIDE SEQUENCE</scope>
    <source>
        <strain evidence="2">237g6f4</strain>
        <tissue evidence="2">Blood</tissue>
    </source>
</reference>
<protein>
    <submittedName>
        <fullName evidence="2">Uncharacterized protein</fullName>
    </submittedName>
</protein>
<dbReference type="AlphaFoldDB" id="A0AAV7B2B3"/>
<organism evidence="2 3">
    <name type="scientific">Engystomops pustulosus</name>
    <name type="common">Tungara frog</name>
    <name type="synonym">Physalaemus pustulosus</name>
    <dbReference type="NCBI Taxonomy" id="76066"/>
    <lineage>
        <taxon>Eukaryota</taxon>
        <taxon>Metazoa</taxon>
        <taxon>Chordata</taxon>
        <taxon>Craniata</taxon>
        <taxon>Vertebrata</taxon>
        <taxon>Euteleostomi</taxon>
        <taxon>Amphibia</taxon>
        <taxon>Batrachia</taxon>
        <taxon>Anura</taxon>
        <taxon>Neobatrachia</taxon>
        <taxon>Hyloidea</taxon>
        <taxon>Leptodactylidae</taxon>
        <taxon>Leiuperinae</taxon>
        <taxon>Engystomops</taxon>
    </lineage>
</organism>
<sequence>MSGKRENQKDTGGPSKPLQGSSHEPPRAQSQDITKHQVKRKREMTDLHVMYVGSSDTEEMVKRRKRKQDGEEQEEDYDLKEEIQELCTDEANLPWQKTSR</sequence>
<feature type="compositionally biased region" description="Polar residues" evidence="1">
    <location>
        <begin position="18"/>
        <end position="32"/>
    </location>
</feature>
<evidence type="ECO:0000256" key="1">
    <source>
        <dbReference type="SAM" id="MobiDB-lite"/>
    </source>
</evidence>
<comment type="caution">
    <text evidence="2">The sequence shown here is derived from an EMBL/GenBank/DDBJ whole genome shotgun (WGS) entry which is preliminary data.</text>
</comment>
<dbReference type="EMBL" id="WNYA01000006">
    <property type="protein sequence ID" value="KAG8565895.1"/>
    <property type="molecule type" value="Genomic_DNA"/>
</dbReference>
<name>A0AAV7B2B3_ENGPU</name>
<dbReference type="Proteomes" id="UP000824782">
    <property type="component" value="Unassembled WGS sequence"/>
</dbReference>
<accession>A0AAV7B2B3</accession>
<evidence type="ECO:0000313" key="3">
    <source>
        <dbReference type="Proteomes" id="UP000824782"/>
    </source>
</evidence>